<dbReference type="InterPro" id="IPR040704">
    <property type="entry name" value="HEPN_AbiU2"/>
</dbReference>
<dbReference type="Pfam" id="PF18734">
    <property type="entry name" value="HEPN_AbiU2"/>
    <property type="match status" value="1"/>
</dbReference>
<accession>A0ABS9X411</accession>
<proteinExistence type="predicted"/>
<protein>
    <recommendedName>
        <fullName evidence="1">HEPN AbiU2-like domain-containing protein</fullName>
    </recommendedName>
</protein>
<dbReference type="RefSeq" id="WP_242287393.1">
    <property type="nucleotide sequence ID" value="NZ_JAKKSL010000003.1"/>
</dbReference>
<keyword evidence="3" id="KW-1185">Reference proteome</keyword>
<evidence type="ECO:0000313" key="3">
    <source>
        <dbReference type="Proteomes" id="UP001139646"/>
    </source>
</evidence>
<reference evidence="2" key="1">
    <citation type="submission" date="2022-01" db="EMBL/GenBank/DDBJ databases">
        <title>Colwellia maritima, isolated from seawater.</title>
        <authorList>
            <person name="Kristyanto S."/>
            <person name="Jung J."/>
            <person name="Jeon C.O."/>
        </authorList>
    </citation>
    <scope>NUCLEOTIDE SEQUENCE</scope>
    <source>
        <strain evidence="2">MSW7</strain>
    </source>
</reference>
<evidence type="ECO:0000313" key="2">
    <source>
        <dbReference type="EMBL" id="MCI2284919.1"/>
    </source>
</evidence>
<dbReference type="Proteomes" id="UP001139646">
    <property type="component" value="Unassembled WGS sequence"/>
</dbReference>
<name>A0ABS9X411_9GAMM</name>
<evidence type="ECO:0000259" key="1">
    <source>
        <dbReference type="Pfam" id="PF18734"/>
    </source>
</evidence>
<dbReference type="EMBL" id="JAKKSL010000003">
    <property type="protein sequence ID" value="MCI2284919.1"/>
    <property type="molecule type" value="Genomic_DNA"/>
</dbReference>
<comment type="caution">
    <text evidence="2">The sequence shown here is derived from an EMBL/GenBank/DDBJ whole genome shotgun (WGS) entry which is preliminary data.</text>
</comment>
<organism evidence="2 3">
    <name type="scientific">Colwellia maritima</name>
    <dbReference type="NCBI Taxonomy" id="2912588"/>
    <lineage>
        <taxon>Bacteria</taxon>
        <taxon>Pseudomonadati</taxon>
        <taxon>Pseudomonadota</taxon>
        <taxon>Gammaproteobacteria</taxon>
        <taxon>Alteromonadales</taxon>
        <taxon>Colwelliaceae</taxon>
        <taxon>Colwellia</taxon>
    </lineage>
</organism>
<feature type="domain" description="HEPN AbiU2-like" evidence="1">
    <location>
        <begin position="2"/>
        <end position="158"/>
    </location>
</feature>
<gene>
    <name evidence="2" type="ORF">L3081_17885</name>
</gene>
<sequence length="188" mass="21931">MNTFQKKYDHATIALRRAKLLYNEFCILFEDDKNLEILRLGAKNFFGLLFDELQDSILIKLCKLTDNTKQKQNTNLTAEYFLKQEILLKNQAYQDIKNIYYNEVIPARNKVNEYRNKYMAHSDYQKMITLDGTRPSLNEIKDLLESLEKYFGEISIHCLGVTDFFRGPTPLYCGLGYLVQLLDSANSG</sequence>